<gene>
    <name evidence="3" type="ORF">DKG74_03425</name>
</gene>
<evidence type="ECO:0000313" key="3">
    <source>
        <dbReference type="EMBL" id="PWR24839.1"/>
    </source>
</evidence>
<name>A0A317ED40_9PROT</name>
<dbReference type="EMBL" id="QGLE01000002">
    <property type="protein sequence ID" value="PWR24839.1"/>
    <property type="molecule type" value="Genomic_DNA"/>
</dbReference>
<proteinExistence type="predicted"/>
<dbReference type="OrthoDB" id="7284050at2"/>
<evidence type="ECO:0000256" key="2">
    <source>
        <dbReference type="SAM" id="SignalP"/>
    </source>
</evidence>
<comment type="caution">
    <text evidence="3">The sequence shown here is derived from an EMBL/GenBank/DDBJ whole genome shotgun (WGS) entry which is preliminary data.</text>
</comment>
<protein>
    <recommendedName>
        <fullName evidence="5">Intracellular proteinase inhibitor BsuPI domain-containing protein</fullName>
    </recommendedName>
</protein>
<keyword evidence="4" id="KW-1185">Reference proteome</keyword>
<evidence type="ECO:0000313" key="4">
    <source>
        <dbReference type="Proteomes" id="UP000245461"/>
    </source>
</evidence>
<feature type="region of interest" description="Disordered" evidence="1">
    <location>
        <begin position="39"/>
        <end position="62"/>
    </location>
</feature>
<dbReference type="PROSITE" id="PS51257">
    <property type="entry name" value="PROKAR_LIPOPROTEIN"/>
    <property type="match status" value="1"/>
</dbReference>
<sequence>MVPLLRPVVLVALLAIAACAESPDAAPGVAVLTAAPLQPPVMPTRRPTWKPATPREDVGAVPPPALLGQPATYVPEARPLAPGDLAATPPPPTVTPASTPAISPGATAPGLRLSLRLPKKLPHSDGPLILPVEAKLSNIGTREARLNAPTPCDVAVWQLQDARGEVLLAKDADICAQVVAESSLKPGETLITRDQIAIPGHLLGIGSYRLRYAFWGTVAEETVTVE</sequence>
<organism evidence="3 4">
    <name type="scientific">Zavarzinia aquatilis</name>
    <dbReference type="NCBI Taxonomy" id="2211142"/>
    <lineage>
        <taxon>Bacteria</taxon>
        <taxon>Pseudomonadati</taxon>
        <taxon>Pseudomonadota</taxon>
        <taxon>Alphaproteobacteria</taxon>
        <taxon>Rhodospirillales</taxon>
        <taxon>Zavarziniaceae</taxon>
        <taxon>Zavarzinia</taxon>
    </lineage>
</organism>
<accession>A0A317ED40</accession>
<evidence type="ECO:0008006" key="5">
    <source>
        <dbReference type="Google" id="ProtNLM"/>
    </source>
</evidence>
<evidence type="ECO:0000256" key="1">
    <source>
        <dbReference type="SAM" id="MobiDB-lite"/>
    </source>
</evidence>
<feature type="signal peptide" evidence="2">
    <location>
        <begin position="1"/>
        <end position="20"/>
    </location>
</feature>
<keyword evidence="2" id="KW-0732">Signal</keyword>
<reference evidence="3 4" key="1">
    <citation type="submission" date="2018-05" db="EMBL/GenBank/DDBJ databases">
        <title>Zavarzinia sp. HR-AS.</title>
        <authorList>
            <person name="Lee Y."/>
            <person name="Jeon C.O."/>
        </authorList>
    </citation>
    <scope>NUCLEOTIDE SEQUENCE [LARGE SCALE GENOMIC DNA]</scope>
    <source>
        <strain evidence="3 4">HR-AS</strain>
    </source>
</reference>
<dbReference type="AlphaFoldDB" id="A0A317ED40"/>
<feature type="chain" id="PRO_5016404600" description="Intracellular proteinase inhibitor BsuPI domain-containing protein" evidence="2">
    <location>
        <begin position="21"/>
        <end position="226"/>
    </location>
</feature>
<dbReference type="RefSeq" id="WP_109902683.1">
    <property type="nucleotide sequence ID" value="NZ_QGLE01000002.1"/>
</dbReference>
<dbReference type="Proteomes" id="UP000245461">
    <property type="component" value="Unassembled WGS sequence"/>
</dbReference>